<dbReference type="AlphaFoldDB" id="A0A1I4WU23"/>
<proteinExistence type="predicted"/>
<name>A0A1I4WU23_9GAMM</name>
<gene>
    <name evidence="1" type="ORF">SAMN05216289_10612</name>
</gene>
<protein>
    <submittedName>
        <fullName evidence="1">Uncharacterized protein</fullName>
    </submittedName>
</protein>
<evidence type="ECO:0000313" key="1">
    <source>
        <dbReference type="EMBL" id="SFN16640.1"/>
    </source>
</evidence>
<dbReference type="RefSeq" id="WP_092406066.1">
    <property type="nucleotide sequence ID" value="NZ_FOVF01000006.1"/>
</dbReference>
<keyword evidence="2" id="KW-1185">Reference proteome</keyword>
<dbReference type="EMBL" id="FOVF01000006">
    <property type="protein sequence ID" value="SFN16640.1"/>
    <property type="molecule type" value="Genomic_DNA"/>
</dbReference>
<dbReference type="Proteomes" id="UP000198575">
    <property type="component" value="Unassembled WGS sequence"/>
</dbReference>
<accession>A0A1I4WU23</accession>
<evidence type="ECO:0000313" key="2">
    <source>
        <dbReference type="Proteomes" id="UP000198575"/>
    </source>
</evidence>
<sequence>MNEESLTAAERPALRAGFPPPPEFGDVVDALDDAAAAFRVVVRRRTEGLLDRARIRIRERPLRAVALAAGAAWLIARLRR</sequence>
<reference evidence="1 2" key="1">
    <citation type="submission" date="2016-10" db="EMBL/GenBank/DDBJ databases">
        <authorList>
            <person name="de Groot N.N."/>
        </authorList>
    </citation>
    <scope>NUCLEOTIDE SEQUENCE [LARGE SCALE GENOMIC DNA]</scope>
    <source>
        <strain evidence="1 2">CGMCC 1.7659</strain>
    </source>
</reference>
<organism evidence="1 2">
    <name type="scientific">Dokdonella immobilis</name>
    <dbReference type="NCBI Taxonomy" id="578942"/>
    <lineage>
        <taxon>Bacteria</taxon>
        <taxon>Pseudomonadati</taxon>
        <taxon>Pseudomonadota</taxon>
        <taxon>Gammaproteobacteria</taxon>
        <taxon>Lysobacterales</taxon>
        <taxon>Rhodanobacteraceae</taxon>
        <taxon>Dokdonella</taxon>
    </lineage>
</organism>